<protein>
    <recommendedName>
        <fullName evidence="3">NodB homology domain-containing protein</fullName>
    </recommendedName>
</protein>
<name>X1GGR3_9ZZZZ</name>
<dbReference type="PANTHER" id="PTHR10587:SF133">
    <property type="entry name" value="CHITIN DEACETYLASE 1-RELATED"/>
    <property type="match status" value="1"/>
</dbReference>
<dbReference type="Gene3D" id="3.20.20.370">
    <property type="entry name" value="Glycoside hydrolase/deacetylase"/>
    <property type="match status" value="1"/>
</dbReference>
<reference evidence="4" key="1">
    <citation type="journal article" date="2014" name="Front. Microbiol.">
        <title>High frequency of phylogenetically diverse reductive dehalogenase-homologous genes in deep subseafloor sedimentary metagenomes.</title>
        <authorList>
            <person name="Kawai M."/>
            <person name="Futagami T."/>
            <person name="Toyoda A."/>
            <person name="Takaki Y."/>
            <person name="Nishi S."/>
            <person name="Hori S."/>
            <person name="Arai W."/>
            <person name="Tsubouchi T."/>
            <person name="Morono Y."/>
            <person name="Uchiyama I."/>
            <person name="Ito T."/>
            <person name="Fujiyama A."/>
            <person name="Inagaki F."/>
            <person name="Takami H."/>
        </authorList>
    </citation>
    <scope>NUCLEOTIDE SEQUENCE</scope>
    <source>
        <strain evidence="4">Expedition CK06-06</strain>
    </source>
</reference>
<sequence>KAPRLSSIEVHFITNGDRDKPYVALTFDVGQTPENPAGFDYGILNALIEYRAPATFFLGGDWMRTHISETRILANNPLFELGNHSWSHPDMRELSEPEMFSEILRTQDMMYQITGHQTRLFRLPSGYHNDLVLSVAAWHGLYTIQWDVVTADPIPDNDAEKILKLVKDRVQNGSIIVMHANERGWHTAEALPMMIDFLWEEGYCLVTVSQLIHLEEIQSA</sequence>
<keyword evidence="1" id="KW-0479">Metal-binding</keyword>
<feature type="domain" description="NodB homology" evidence="3">
    <location>
        <begin position="21"/>
        <end position="206"/>
    </location>
</feature>
<dbReference type="GO" id="GO:0016020">
    <property type="term" value="C:membrane"/>
    <property type="evidence" value="ECO:0007669"/>
    <property type="project" value="TreeGrafter"/>
</dbReference>
<dbReference type="InterPro" id="IPR002509">
    <property type="entry name" value="NODB_dom"/>
</dbReference>
<accession>X1GGR3</accession>
<evidence type="ECO:0000259" key="3">
    <source>
        <dbReference type="PROSITE" id="PS51677"/>
    </source>
</evidence>
<gene>
    <name evidence="4" type="ORF">S03H2_23685</name>
</gene>
<dbReference type="AlphaFoldDB" id="X1GGR3"/>
<dbReference type="Pfam" id="PF01522">
    <property type="entry name" value="Polysacc_deac_1"/>
    <property type="match status" value="1"/>
</dbReference>
<dbReference type="InterPro" id="IPR050248">
    <property type="entry name" value="Polysacc_deacetylase_ArnD"/>
</dbReference>
<dbReference type="SUPFAM" id="SSF88713">
    <property type="entry name" value="Glycoside hydrolase/deacetylase"/>
    <property type="match status" value="1"/>
</dbReference>
<dbReference type="GO" id="GO:0005975">
    <property type="term" value="P:carbohydrate metabolic process"/>
    <property type="evidence" value="ECO:0007669"/>
    <property type="project" value="InterPro"/>
</dbReference>
<organism evidence="4">
    <name type="scientific">marine sediment metagenome</name>
    <dbReference type="NCBI Taxonomy" id="412755"/>
    <lineage>
        <taxon>unclassified sequences</taxon>
        <taxon>metagenomes</taxon>
        <taxon>ecological metagenomes</taxon>
    </lineage>
</organism>
<evidence type="ECO:0000313" key="4">
    <source>
        <dbReference type="EMBL" id="GAH32223.1"/>
    </source>
</evidence>
<feature type="non-terminal residue" evidence="4">
    <location>
        <position position="1"/>
    </location>
</feature>
<feature type="non-terminal residue" evidence="4">
    <location>
        <position position="220"/>
    </location>
</feature>
<dbReference type="InterPro" id="IPR011330">
    <property type="entry name" value="Glyco_hydro/deAcase_b/a-brl"/>
</dbReference>
<evidence type="ECO:0000256" key="1">
    <source>
        <dbReference type="ARBA" id="ARBA00022723"/>
    </source>
</evidence>
<dbReference type="GO" id="GO:0016810">
    <property type="term" value="F:hydrolase activity, acting on carbon-nitrogen (but not peptide) bonds"/>
    <property type="evidence" value="ECO:0007669"/>
    <property type="project" value="InterPro"/>
</dbReference>
<dbReference type="PANTHER" id="PTHR10587">
    <property type="entry name" value="GLYCOSYL TRANSFERASE-RELATED"/>
    <property type="match status" value="1"/>
</dbReference>
<comment type="caution">
    <text evidence="4">The sequence shown here is derived from an EMBL/GenBank/DDBJ whole genome shotgun (WGS) entry which is preliminary data.</text>
</comment>
<keyword evidence="2" id="KW-0378">Hydrolase</keyword>
<proteinExistence type="predicted"/>
<dbReference type="GO" id="GO:0046872">
    <property type="term" value="F:metal ion binding"/>
    <property type="evidence" value="ECO:0007669"/>
    <property type="project" value="UniProtKB-KW"/>
</dbReference>
<evidence type="ECO:0000256" key="2">
    <source>
        <dbReference type="ARBA" id="ARBA00022801"/>
    </source>
</evidence>
<dbReference type="PROSITE" id="PS51677">
    <property type="entry name" value="NODB"/>
    <property type="match status" value="1"/>
</dbReference>
<dbReference type="EMBL" id="BARU01012992">
    <property type="protein sequence ID" value="GAH32223.1"/>
    <property type="molecule type" value="Genomic_DNA"/>
</dbReference>